<sequence>MSEQEGIPLPEEVRIEQEKVRRKPYEIIAQVVGMSADRLRRLLNTGRVQGEKLRKKGKGYPWRWVTSRQAVERYKASVKTPREYGKRGGRPRQRDTHQAA</sequence>
<evidence type="ECO:0000313" key="2">
    <source>
        <dbReference type="EMBL" id="OGY16840.1"/>
    </source>
</evidence>
<protein>
    <submittedName>
        <fullName evidence="2">Uncharacterized protein</fullName>
    </submittedName>
</protein>
<dbReference type="EMBL" id="MHCI01000009">
    <property type="protein sequence ID" value="OGY16840.1"/>
    <property type="molecule type" value="Genomic_DNA"/>
</dbReference>
<name>A0A1G1VN60_9BACT</name>
<evidence type="ECO:0000256" key="1">
    <source>
        <dbReference type="SAM" id="MobiDB-lite"/>
    </source>
</evidence>
<evidence type="ECO:0000313" key="3">
    <source>
        <dbReference type="Proteomes" id="UP000179069"/>
    </source>
</evidence>
<organism evidence="2 3">
    <name type="scientific">Candidatus Chisholmbacteria bacterium RIFCSPHIGHO2_01_FULL_49_18</name>
    <dbReference type="NCBI Taxonomy" id="1797590"/>
    <lineage>
        <taxon>Bacteria</taxon>
        <taxon>Candidatus Chisholmiibacteriota</taxon>
    </lineage>
</organism>
<reference evidence="2 3" key="1">
    <citation type="journal article" date="2016" name="Nat. Commun.">
        <title>Thousands of microbial genomes shed light on interconnected biogeochemical processes in an aquifer system.</title>
        <authorList>
            <person name="Anantharaman K."/>
            <person name="Brown C.T."/>
            <person name="Hug L.A."/>
            <person name="Sharon I."/>
            <person name="Castelle C.J."/>
            <person name="Probst A.J."/>
            <person name="Thomas B.C."/>
            <person name="Singh A."/>
            <person name="Wilkins M.J."/>
            <person name="Karaoz U."/>
            <person name="Brodie E.L."/>
            <person name="Williams K.H."/>
            <person name="Hubbard S.S."/>
            <person name="Banfield J.F."/>
        </authorList>
    </citation>
    <scope>NUCLEOTIDE SEQUENCE [LARGE SCALE GENOMIC DNA]</scope>
</reference>
<feature type="region of interest" description="Disordered" evidence="1">
    <location>
        <begin position="76"/>
        <end position="100"/>
    </location>
</feature>
<accession>A0A1G1VN60</accession>
<dbReference type="Proteomes" id="UP000179069">
    <property type="component" value="Unassembled WGS sequence"/>
</dbReference>
<proteinExistence type="predicted"/>
<dbReference type="AlphaFoldDB" id="A0A1G1VN60"/>
<gene>
    <name evidence="2" type="ORF">A2785_03690</name>
</gene>
<comment type="caution">
    <text evidence="2">The sequence shown here is derived from an EMBL/GenBank/DDBJ whole genome shotgun (WGS) entry which is preliminary data.</text>
</comment>